<organism evidence="3 4">
    <name type="scientific">Nocardioides deserti</name>
    <dbReference type="NCBI Taxonomy" id="1588644"/>
    <lineage>
        <taxon>Bacteria</taxon>
        <taxon>Bacillati</taxon>
        <taxon>Actinomycetota</taxon>
        <taxon>Actinomycetes</taxon>
        <taxon>Propionibacteriales</taxon>
        <taxon>Nocardioidaceae</taxon>
        <taxon>Nocardioides</taxon>
    </lineage>
</organism>
<name>A0ABR6UA33_9ACTN</name>
<sequence>MSTRLERFHHDGLVFDVHDSGPEDGDPVVLLHGFPERATSWRHVEPLLHAAGLRTYALDQRGYSPGARPEGRTHYKTELLAGDVAALIRTIGRPVHLVGHDWGAIVAWTVAGVHADLVRTLTAVSVPHPVAFKRAMTSSKQALRSWYIGLFQLPRLPELLLASTGGRFLDRMMIAAGMTAEDVARVQREVVDDGALPHAIGYYRALPLSDRSVMGRTVRVPTTMVWSTGDTALDRRGAELTGDHVDAPYELVVLDGVSHWIPTHAPEALAEAILERVAGT</sequence>
<dbReference type="PRINTS" id="PR00412">
    <property type="entry name" value="EPOXHYDRLASE"/>
</dbReference>
<dbReference type="RefSeq" id="WP_186346519.1">
    <property type="nucleotide sequence ID" value="NZ_BMMR01000001.1"/>
</dbReference>
<evidence type="ECO:0000256" key="1">
    <source>
        <dbReference type="ARBA" id="ARBA00022801"/>
    </source>
</evidence>
<keyword evidence="4" id="KW-1185">Reference proteome</keyword>
<dbReference type="Proteomes" id="UP000604001">
    <property type="component" value="Unassembled WGS sequence"/>
</dbReference>
<dbReference type="InterPro" id="IPR000639">
    <property type="entry name" value="Epox_hydrolase-like"/>
</dbReference>
<accession>A0ABR6UA33</accession>
<protein>
    <submittedName>
        <fullName evidence="3">Alpha/beta fold hydrolase</fullName>
    </submittedName>
</protein>
<dbReference type="InterPro" id="IPR000073">
    <property type="entry name" value="AB_hydrolase_1"/>
</dbReference>
<dbReference type="Pfam" id="PF12697">
    <property type="entry name" value="Abhydrolase_6"/>
    <property type="match status" value="1"/>
</dbReference>
<gene>
    <name evidence="3" type="ORF">H7344_13445</name>
</gene>
<dbReference type="InterPro" id="IPR029058">
    <property type="entry name" value="AB_hydrolase_fold"/>
</dbReference>
<feature type="domain" description="AB hydrolase-1" evidence="2">
    <location>
        <begin position="28"/>
        <end position="272"/>
    </location>
</feature>
<reference evidence="3 4" key="1">
    <citation type="submission" date="2020-08" db="EMBL/GenBank/DDBJ databases">
        <title>novel species in genus Nocardioides.</title>
        <authorList>
            <person name="Zhang G."/>
        </authorList>
    </citation>
    <scope>NUCLEOTIDE SEQUENCE [LARGE SCALE GENOMIC DNA]</scope>
    <source>
        <strain evidence="3 4">SC8A-24</strain>
    </source>
</reference>
<dbReference type="EMBL" id="JACMYC010000007">
    <property type="protein sequence ID" value="MBC2961304.1"/>
    <property type="molecule type" value="Genomic_DNA"/>
</dbReference>
<evidence type="ECO:0000313" key="3">
    <source>
        <dbReference type="EMBL" id="MBC2961304.1"/>
    </source>
</evidence>
<keyword evidence="1 3" id="KW-0378">Hydrolase</keyword>
<comment type="caution">
    <text evidence="3">The sequence shown here is derived from an EMBL/GenBank/DDBJ whole genome shotgun (WGS) entry which is preliminary data.</text>
</comment>
<evidence type="ECO:0000259" key="2">
    <source>
        <dbReference type="Pfam" id="PF12697"/>
    </source>
</evidence>
<dbReference type="GO" id="GO:0016787">
    <property type="term" value="F:hydrolase activity"/>
    <property type="evidence" value="ECO:0007669"/>
    <property type="project" value="UniProtKB-KW"/>
</dbReference>
<dbReference type="SUPFAM" id="SSF53474">
    <property type="entry name" value="alpha/beta-Hydrolases"/>
    <property type="match status" value="1"/>
</dbReference>
<proteinExistence type="predicted"/>
<evidence type="ECO:0000313" key="4">
    <source>
        <dbReference type="Proteomes" id="UP000604001"/>
    </source>
</evidence>
<dbReference type="Gene3D" id="3.40.50.1820">
    <property type="entry name" value="alpha/beta hydrolase"/>
    <property type="match status" value="1"/>
</dbReference>
<dbReference type="PANTHER" id="PTHR43329">
    <property type="entry name" value="EPOXIDE HYDROLASE"/>
    <property type="match status" value="1"/>
</dbReference>